<dbReference type="RefSeq" id="WP_148592864.1">
    <property type="nucleotide sequence ID" value="NZ_CP042997.1"/>
</dbReference>
<keyword evidence="3" id="KW-1185">Reference proteome</keyword>
<protein>
    <submittedName>
        <fullName evidence="2">Uncharacterized protein</fullName>
    </submittedName>
</protein>
<feature type="region of interest" description="Disordered" evidence="1">
    <location>
        <begin position="1"/>
        <end position="29"/>
    </location>
</feature>
<reference evidence="2 3" key="1">
    <citation type="submission" date="2019-08" db="EMBL/GenBank/DDBJ databases">
        <title>Deep-cultivation of Planctomycetes and their phenomic and genomic characterization uncovers novel biology.</title>
        <authorList>
            <person name="Wiegand S."/>
            <person name="Jogler M."/>
            <person name="Boedeker C."/>
            <person name="Pinto D."/>
            <person name="Vollmers J."/>
            <person name="Rivas-Marin E."/>
            <person name="Kohn T."/>
            <person name="Peeters S.H."/>
            <person name="Heuer A."/>
            <person name="Rast P."/>
            <person name="Oberbeckmann S."/>
            <person name="Bunk B."/>
            <person name="Jeske O."/>
            <person name="Meyerdierks A."/>
            <person name="Storesund J.E."/>
            <person name="Kallscheuer N."/>
            <person name="Luecker S."/>
            <person name="Lage O.M."/>
            <person name="Pohl T."/>
            <person name="Merkel B.J."/>
            <person name="Hornburger P."/>
            <person name="Mueller R.-W."/>
            <person name="Bruemmer F."/>
            <person name="Labrenz M."/>
            <person name="Spormann A.M."/>
            <person name="Op den Camp H."/>
            <person name="Overmann J."/>
            <person name="Amann R."/>
            <person name="Jetten M.S.M."/>
            <person name="Mascher T."/>
            <person name="Medema M.H."/>
            <person name="Devos D.P."/>
            <person name="Kaster A.-K."/>
            <person name="Ovreas L."/>
            <person name="Rohde M."/>
            <person name="Galperin M.Y."/>
            <person name="Jogler C."/>
        </authorList>
    </citation>
    <scope>NUCLEOTIDE SEQUENCE [LARGE SCALE GENOMIC DNA]</scope>
    <source>
        <strain evidence="2 3">OJF2</strain>
    </source>
</reference>
<dbReference type="EMBL" id="CP042997">
    <property type="protein sequence ID" value="QEH33168.1"/>
    <property type="molecule type" value="Genomic_DNA"/>
</dbReference>
<evidence type="ECO:0000313" key="2">
    <source>
        <dbReference type="EMBL" id="QEH33168.1"/>
    </source>
</evidence>
<dbReference type="Proteomes" id="UP000324233">
    <property type="component" value="Chromosome"/>
</dbReference>
<accession>A0A5B9VXY3</accession>
<proteinExistence type="predicted"/>
<gene>
    <name evidence="2" type="ORF">OJF2_16650</name>
</gene>
<dbReference type="KEGG" id="agv:OJF2_16650"/>
<organism evidence="2 3">
    <name type="scientific">Aquisphaera giovannonii</name>
    <dbReference type="NCBI Taxonomy" id="406548"/>
    <lineage>
        <taxon>Bacteria</taxon>
        <taxon>Pseudomonadati</taxon>
        <taxon>Planctomycetota</taxon>
        <taxon>Planctomycetia</taxon>
        <taxon>Isosphaerales</taxon>
        <taxon>Isosphaeraceae</taxon>
        <taxon>Aquisphaera</taxon>
    </lineage>
</organism>
<dbReference type="AlphaFoldDB" id="A0A5B9VXY3"/>
<dbReference type="OrthoDB" id="5569787at2"/>
<evidence type="ECO:0000313" key="3">
    <source>
        <dbReference type="Proteomes" id="UP000324233"/>
    </source>
</evidence>
<sequence>MEQPQPNDGPGNGETHDFNLRPKSRTGPLHRDSARFHVFLVDTGWNAPVSKVLHEHVHLFHRYHPQDPLYILTREQSIALLKHAPDHIGLDPMVIMYDMYRPAHMTKKLANYHGFRLNLGVFKNPQQAASKLQEFLKFVAKNREAECLSDEVARELHREGMSNVVKLLREASEASLEIL</sequence>
<evidence type="ECO:0000256" key="1">
    <source>
        <dbReference type="SAM" id="MobiDB-lite"/>
    </source>
</evidence>
<name>A0A5B9VXY3_9BACT</name>